<dbReference type="KEGG" id="vg:2741776"/>
<dbReference type="GO" id="GO:0015074">
    <property type="term" value="P:DNA integration"/>
    <property type="evidence" value="ECO:0007669"/>
    <property type="project" value="InterPro"/>
</dbReference>
<keyword evidence="5" id="KW-1185">Reference proteome</keyword>
<dbReference type="InterPro" id="IPR002104">
    <property type="entry name" value="Integrase_catalytic"/>
</dbReference>
<dbReference type="InterPro" id="IPR011010">
    <property type="entry name" value="DNA_brk_join_enz"/>
</dbReference>
<comment type="similarity">
    <text evidence="1">Belongs to the 'phage' integrase family.</text>
</comment>
<dbReference type="OrthoDB" id="6235at10239"/>
<dbReference type="GO" id="GO:0006310">
    <property type="term" value="P:DNA recombination"/>
    <property type="evidence" value="ECO:0007669"/>
    <property type="project" value="UniProtKB-KW"/>
</dbReference>
<dbReference type="Proteomes" id="UP000006814">
    <property type="component" value="Segment"/>
</dbReference>
<evidence type="ECO:0000259" key="3">
    <source>
        <dbReference type="PROSITE" id="PS51898"/>
    </source>
</evidence>
<dbReference type="InterPro" id="IPR013762">
    <property type="entry name" value="Integrase-like_cat_sf"/>
</dbReference>
<dbReference type="InterPro" id="IPR031857">
    <property type="entry name" value="Integrase_SSV1_C"/>
</dbReference>
<dbReference type="GO" id="GO:0003677">
    <property type="term" value="F:DNA binding"/>
    <property type="evidence" value="ECO:0007669"/>
    <property type="project" value="InterPro"/>
</dbReference>
<dbReference type="Pfam" id="PF07935">
    <property type="entry name" value="SSV1_ORF_D-335"/>
    <property type="match status" value="1"/>
</dbReference>
<evidence type="ECO:0000313" key="5">
    <source>
        <dbReference type="Proteomes" id="UP000006814"/>
    </source>
</evidence>
<protein>
    <submittedName>
        <fullName evidence="4">ORF F340</fullName>
    </submittedName>
</protein>
<organism evidence="4 5">
    <name type="scientific">Sulfolobus virus Kamchatka 1</name>
    <dbReference type="NCBI Taxonomy" id="248496"/>
    <lineage>
        <taxon>Viruses</taxon>
        <taxon>Viruses incertae sedis</taxon>
        <taxon>Fuselloviridae</taxon>
        <taxon>Alphafusellovirus</taxon>
        <taxon>Alphafusellovirus kamchatkaense</taxon>
        <taxon>Sulfolobus spindle-shaped virus 9</taxon>
    </lineage>
</organism>
<feature type="domain" description="Tyr recombinase" evidence="3">
    <location>
        <begin position="178"/>
        <end position="331"/>
    </location>
</feature>
<keyword evidence="2" id="KW-0233">DNA recombination</keyword>
<dbReference type="EMBL" id="AY423772">
    <property type="protein sequence ID" value="AAQ94370.1"/>
    <property type="molecule type" value="Genomic_DNA"/>
</dbReference>
<dbReference type="SUPFAM" id="SSF56349">
    <property type="entry name" value="DNA breaking-rejoining enzymes"/>
    <property type="match status" value="1"/>
</dbReference>
<sequence>MPSFYVGSNFYIKEIKGKYYVYSIEKGEDNKQRHHYIAPLDKVIEFYISNGGLRGYPPNGGVGVPPTMGACRAPDPGSNPGRGAFLYVDSNNELKGVRIIDSNLTSSNNSEISASDLLKFELTLRQKNISEETIKKYISCVKQGRKESNNCIKAWRNFYRLVLNRDPPSELKPKKTKPDLKVPTLEEVRETLDKVKQYPSLYLLYRLLLESGSRLREALKLLNNYNPQNEIRGDGFSIYVLNWTRGQKKSFYLFHITELKAEKVTEGQITSAVRRLNLVPPKYIRKFVATKLFELGVSSEVVDFLEGRTPGNILTKHYLDLLTLAKKEYKKYAEWLKQII</sequence>
<proteinExistence type="inferred from homology"/>
<dbReference type="Pfam" id="PF16795">
    <property type="entry name" value="Phage_integr_3"/>
    <property type="match status" value="1"/>
</dbReference>
<evidence type="ECO:0000256" key="1">
    <source>
        <dbReference type="ARBA" id="ARBA00008857"/>
    </source>
</evidence>
<dbReference type="InterPro" id="IPR012922">
    <property type="entry name" value="ORF_D-335"/>
</dbReference>
<evidence type="ECO:0000256" key="2">
    <source>
        <dbReference type="ARBA" id="ARBA00023172"/>
    </source>
</evidence>
<accession>Q6TDM9</accession>
<dbReference type="Gene3D" id="1.10.443.10">
    <property type="entry name" value="Intergrase catalytic core"/>
    <property type="match status" value="1"/>
</dbReference>
<name>Q6TDM9_9VIRU</name>
<dbReference type="RefSeq" id="NP_963973.1">
    <property type="nucleotide sequence ID" value="NC_005361.1"/>
</dbReference>
<evidence type="ECO:0000313" key="4">
    <source>
        <dbReference type="EMBL" id="AAQ94370.1"/>
    </source>
</evidence>
<reference evidence="4 5" key="1">
    <citation type="journal article" date="2004" name="J. Virol.">
        <title>Comparative genomic analysis of hyperthermophilic archaeal Fuselloviridae viruses.</title>
        <authorList>
            <person name="Wiedenheft B."/>
            <person name="Stedman K."/>
            <person name="Roberto F."/>
            <person name="Willits D."/>
            <person name="Gleske A.K."/>
            <person name="Zoeller L."/>
            <person name="Snyder J."/>
            <person name="Douglas T."/>
            <person name="Young M."/>
        </authorList>
    </citation>
    <scope>NUCLEOTIDE SEQUENCE</scope>
</reference>
<dbReference type="GeneID" id="2741776"/>
<dbReference type="PROSITE" id="PS51898">
    <property type="entry name" value="TYR_RECOMBINASE"/>
    <property type="match status" value="1"/>
</dbReference>